<reference evidence="2 3" key="1">
    <citation type="journal article" date="2018" name="Sci. Data">
        <title>The draft genome sequence of cork oak.</title>
        <authorList>
            <person name="Ramos A.M."/>
            <person name="Usie A."/>
            <person name="Barbosa P."/>
            <person name="Barros P.M."/>
            <person name="Capote T."/>
            <person name="Chaves I."/>
            <person name="Simoes F."/>
            <person name="Abreu I."/>
            <person name="Carrasquinho I."/>
            <person name="Faro C."/>
            <person name="Guimaraes J.B."/>
            <person name="Mendonca D."/>
            <person name="Nobrega F."/>
            <person name="Rodrigues L."/>
            <person name="Saibo N.J.M."/>
            <person name="Varela M.C."/>
            <person name="Egas C."/>
            <person name="Matos J."/>
            <person name="Miguel C.M."/>
            <person name="Oliveira M.M."/>
            <person name="Ricardo C.P."/>
            <person name="Goncalves S."/>
        </authorList>
    </citation>
    <scope>NUCLEOTIDE SEQUENCE [LARGE SCALE GENOMIC DNA]</scope>
    <source>
        <strain evidence="3">cv. HL8</strain>
    </source>
</reference>
<accession>A0AAW0JB84</accession>
<feature type="region of interest" description="Disordered" evidence="1">
    <location>
        <begin position="1"/>
        <end position="32"/>
    </location>
</feature>
<dbReference type="EMBL" id="PKMF04000630">
    <property type="protein sequence ID" value="KAK7823526.1"/>
    <property type="molecule type" value="Genomic_DNA"/>
</dbReference>
<dbReference type="AlphaFoldDB" id="A0AAW0JB84"/>
<sequence length="132" mass="14766">MDQNSLDPHSSLSNLPSWPTVSMEENPKACSDDNEDVTVALNIGLPNHSSGSIDANTMETVNIAANNYWIPTPEQIHIGFTHFSCHVCLKTFNRYNNLQFFADLNPHVDMQYPFHEGNEVADMSAKEDQGNK</sequence>
<dbReference type="PANTHER" id="PTHR45878">
    <property type="entry name" value="ZINC FINGER PROTEIN WIP2"/>
    <property type="match status" value="1"/>
</dbReference>
<dbReference type="GO" id="GO:0005634">
    <property type="term" value="C:nucleus"/>
    <property type="evidence" value="ECO:0007669"/>
    <property type="project" value="TreeGrafter"/>
</dbReference>
<proteinExistence type="predicted"/>
<comment type="caution">
    <text evidence="2">The sequence shown here is derived from an EMBL/GenBank/DDBJ whole genome shotgun (WGS) entry which is preliminary data.</text>
</comment>
<keyword evidence="3" id="KW-1185">Reference proteome</keyword>
<name>A0AAW0JB84_QUESU</name>
<feature type="compositionally biased region" description="Polar residues" evidence="1">
    <location>
        <begin position="1"/>
        <end position="20"/>
    </location>
</feature>
<organism evidence="2 3">
    <name type="scientific">Quercus suber</name>
    <name type="common">Cork oak</name>
    <dbReference type="NCBI Taxonomy" id="58331"/>
    <lineage>
        <taxon>Eukaryota</taxon>
        <taxon>Viridiplantae</taxon>
        <taxon>Streptophyta</taxon>
        <taxon>Embryophyta</taxon>
        <taxon>Tracheophyta</taxon>
        <taxon>Spermatophyta</taxon>
        <taxon>Magnoliopsida</taxon>
        <taxon>eudicotyledons</taxon>
        <taxon>Gunneridae</taxon>
        <taxon>Pentapetalae</taxon>
        <taxon>rosids</taxon>
        <taxon>fabids</taxon>
        <taxon>Fagales</taxon>
        <taxon>Fagaceae</taxon>
        <taxon>Quercus</taxon>
    </lineage>
</organism>
<dbReference type="GO" id="GO:0003700">
    <property type="term" value="F:DNA-binding transcription factor activity"/>
    <property type="evidence" value="ECO:0007669"/>
    <property type="project" value="InterPro"/>
</dbReference>
<dbReference type="Proteomes" id="UP000237347">
    <property type="component" value="Unassembled WGS sequence"/>
</dbReference>
<protein>
    <submittedName>
        <fullName evidence="2">Protein transparent testa 1</fullName>
    </submittedName>
</protein>
<dbReference type="PANTHER" id="PTHR45878:SF1">
    <property type="entry name" value="ZINC FINGER PROTEIN WIP2"/>
    <property type="match status" value="1"/>
</dbReference>
<dbReference type="InterPro" id="IPR043584">
    <property type="entry name" value="WIP1/2/3/4/5/6"/>
</dbReference>
<evidence type="ECO:0000313" key="3">
    <source>
        <dbReference type="Proteomes" id="UP000237347"/>
    </source>
</evidence>
<evidence type="ECO:0000313" key="2">
    <source>
        <dbReference type="EMBL" id="KAK7823526.1"/>
    </source>
</evidence>
<gene>
    <name evidence="2" type="primary">TT1_0</name>
    <name evidence="2" type="ORF">CFP56_035367</name>
</gene>
<evidence type="ECO:0000256" key="1">
    <source>
        <dbReference type="SAM" id="MobiDB-lite"/>
    </source>
</evidence>